<name>A0ABP5TH58_9ACTN</name>
<dbReference type="Gene3D" id="1.20.5.1930">
    <property type="match status" value="1"/>
</dbReference>
<keyword evidence="8" id="KW-0902">Two-component regulatory system</keyword>
<keyword evidence="6" id="KW-0418">Kinase</keyword>
<dbReference type="RefSeq" id="WP_344613966.1">
    <property type="nucleotide sequence ID" value="NZ_BAAARV010000029.1"/>
</dbReference>
<dbReference type="CDD" id="cd16917">
    <property type="entry name" value="HATPase_UhpB-NarQ-NarX-like"/>
    <property type="match status" value="1"/>
</dbReference>
<dbReference type="Gene3D" id="3.30.565.10">
    <property type="entry name" value="Histidine kinase-like ATPase, C-terminal domain"/>
    <property type="match status" value="1"/>
</dbReference>
<reference evidence="12" key="1">
    <citation type="journal article" date="2019" name="Int. J. Syst. Evol. Microbiol.">
        <title>The Global Catalogue of Microorganisms (GCM) 10K type strain sequencing project: providing services to taxonomists for standard genome sequencing and annotation.</title>
        <authorList>
            <consortium name="The Broad Institute Genomics Platform"/>
            <consortium name="The Broad Institute Genome Sequencing Center for Infectious Disease"/>
            <person name="Wu L."/>
            <person name="Ma J."/>
        </authorList>
    </citation>
    <scope>NUCLEOTIDE SEQUENCE [LARGE SCALE GENOMIC DNA]</scope>
    <source>
        <strain evidence="12">JCM 3272</strain>
    </source>
</reference>
<proteinExistence type="predicted"/>
<comment type="catalytic activity">
    <reaction evidence="1">
        <text>ATP + protein L-histidine = ADP + protein N-phospho-L-histidine.</text>
        <dbReference type="EC" id="2.7.13.3"/>
    </reaction>
</comment>
<accession>A0ABP5TH58</accession>
<keyword evidence="12" id="KW-1185">Reference proteome</keyword>
<evidence type="ECO:0000256" key="8">
    <source>
        <dbReference type="ARBA" id="ARBA00023012"/>
    </source>
</evidence>
<evidence type="ECO:0000256" key="9">
    <source>
        <dbReference type="SAM" id="Phobius"/>
    </source>
</evidence>
<dbReference type="Proteomes" id="UP001501444">
    <property type="component" value="Unassembled WGS sequence"/>
</dbReference>
<evidence type="ECO:0000313" key="12">
    <source>
        <dbReference type="Proteomes" id="UP001501444"/>
    </source>
</evidence>
<evidence type="ECO:0000256" key="1">
    <source>
        <dbReference type="ARBA" id="ARBA00000085"/>
    </source>
</evidence>
<dbReference type="EC" id="2.7.13.3" evidence="2"/>
<protein>
    <recommendedName>
        <fullName evidence="2">histidine kinase</fullName>
        <ecNumber evidence="2">2.7.13.3</ecNumber>
    </recommendedName>
</protein>
<dbReference type="PANTHER" id="PTHR24421:SF10">
    <property type="entry name" value="NITRATE_NITRITE SENSOR PROTEIN NARQ"/>
    <property type="match status" value="1"/>
</dbReference>
<evidence type="ECO:0000256" key="2">
    <source>
        <dbReference type="ARBA" id="ARBA00012438"/>
    </source>
</evidence>
<feature type="transmembrane region" description="Helical" evidence="9">
    <location>
        <begin position="112"/>
        <end position="132"/>
    </location>
</feature>
<feature type="domain" description="Signal transduction histidine kinase subgroup 3 dimerisation and phosphoacceptor" evidence="10">
    <location>
        <begin position="165"/>
        <end position="230"/>
    </location>
</feature>
<dbReference type="InterPro" id="IPR050482">
    <property type="entry name" value="Sensor_HK_TwoCompSys"/>
</dbReference>
<organism evidence="11 12">
    <name type="scientific">Dactylosporangium salmoneum</name>
    <dbReference type="NCBI Taxonomy" id="53361"/>
    <lineage>
        <taxon>Bacteria</taxon>
        <taxon>Bacillati</taxon>
        <taxon>Actinomycetota</taxon>
        <taxon>Actinomycetes</taxon>
        <taxon>Micromonosporales</taxon>
        <taxon>Micromonosporaceae</taxon>
        <taxon>Dactylosporangium</taxon>
    </lineage>
</organism>
<evidence type="ECO:0000256" key="5">
    <source>
        <dbReference type="ARBA" id="ARBA00022741"/>
    </source>
</evidence>
<dbReference type="InterPro" id="IPR011712">
    <property type="entry name" value="Sig_transdc_His_kin_sub3_dim/P"/>
</dbReference>
<keyword evidence="9" id="KW-0812">Transmembrane</keyword>
<evidence type="ECO:0000313" key="11">
    <source>
        <dbReference type="EMBL" id="GAA2350298.1"/>
    </source>
</evidence>
<keyword evidence="7" id="KW-0067">ATP-binding</keyword>
<dbReference type="EMBL" id="BAAARV010000029">
    <property type="protein sequence ID" value="GAA2350298.1"/>
    <property type="molecule type" value="Genomic_DNA"/>
</dbReference>
<comment type="caution">
    <text evidence="11">The sequence shown here is derived from an EMBL/GenBank/DDBJ whole genome shotgun (WGS) entry which is preliminary data.</text>
</comment>
<keyword evidence="9" id="KW-1133">Transmembrane helix</keyword>
<dbReference type="Pfam" id="PF07730">
    <property type="entry name" value="HisKA_3"/>
    <property type="match status" value="1"/>
</dbReference>
<keyword evidence="3" id="KW-0597">Phosphoprotein</keyword>
<feature type="transmembrane region" description="Helical" evidence="9">
    <location>
        <begin position="88"/>
        <end position="106"/>
    </location>
</feature>
<evidence type="ECO:0000256" key="3">
    <source>
        <dbReference type="ARBA" id="ARBA00022553"/>
    </source>
</evidence>
<evidence type="ECO:0000256" key="7">
    <source>
        <dbReference type="ARBA" id="ARBA00022840"/>
    </source>
</evidence>
<gene>
    <name evidence="11" type="ORF">GCM10010170_039750</name>
</gene>
<keyword evidence="4" id="KW-0808">Transferase</keyword>
<sequence length="361" mass="37611">MCGPSRGAVVLTGVAIGALSAGSLLGSHSPLDVAAAALGIAGAVAALYRPVGAGLALGVLAALSPAATPAATFATFNAARRRPLRGALAVLAVGIAGHAVQGWWRSYPGLGYGWWLLLMAAAYAALLGWGVWAQARHELLLSLRERAWRAEAEQGRRVSEARLAERTLIAREMHDVLAHRLSLVAMYAGAMQYRPDAPPERLAEAAGVVRDGVHQALDELREVIAVLRHEEVGVVHSLPDVPRLVREAVAAGQTVHFSDAAGAPDVPPVVGRTAYRVVQEALTNARKHAAGQPVTVSLGTGDGRLVIDVRNPVAERVPDLSGSGVGLVGLTERVGLAGGTLEHAVTATGEFRLRAELPCRS</sequence>
<dbReference type="PANTHER" id="PTHR24421">
    <property type="entry name" value="NITRATE/NITRITE SENSOR PROTEIN NARX-RELATED"/>
    <property type="match status" value="1"/>
</dbReference>
<evidence type="ECO:0000256" key="6">
    <source>
        <dbReference type="ARBA" id="ARBA00022777"/>
    </source>
</evidence>
<keyword evidence="5" id="KW-0547">Nucleotide-binding</keyword>
<evidence type="ECO:0000256" key="4">
    <source>
        <dbReference type="ARBA" id="ARBA00022679"/>
    </source>
</evidence>
<dbReference type="SUPFAM" id="SSF55874">
    <property type="entry name" value="ATPase domain of HSP90 chaperone/DNA topoisomerase II/histidine kinase"/>
    <property type="match status" value="1"/>
</dbReference>
<keyword evidence="9" id="KW-0472">Membrane</keyword>
<dbReference type="InterPro" id="IPR036890">
    <property type="entry name" value="HATPase_C_sf"/>
</dbReference>
<evidence type="ECO:0000259" key="10">
    <source>
        <dbReference type="Pfam" id="PF07730"/>
    </source>
</evidence>